<dbReference type="GO" id="GO:0016758">
    <property type="term" value="F:hexosyltransferase activity"/>
    <property type="evidence" value="ECO:0007669"/>
    <property type="project" value="UniProtKB-ARBA"/>
</dbReference>
<sequence length="330" mass="38801">MKTKVSIIVPVYNVEKYLRKCVDSILSQTYGNIELILVDDGSPDACPLICDDYARENVCVKVIHKNNGGLSDARNVGLEQATGDYVMFVDSDDFWVGEDSLERLIRETELSPQCDFIGFNFFNYYESEDLYAQWKPYDEHIVGGKDKDSLIQALVRSGVVPMSAWGKIIKRDFLEKNNIRFIKGLLSEDIPWFLELLHHACGFRMVNQYMYAYRQQRLDSITRTFSKKHFSDLQQIIQEGVVYIQRANFSYSTTNALYSFMAYELCILYGSLYKIKDSLWQNKKRGELRQWKWLLRYKCNPKVRKAYWIYRLVGLYGMEWTLSLFMKSKR</sequence>
<dbReference type="SUPFAM" id="SSF53448">
    <property type="entry name" value="Nucleotide-diphospho-sugar transferases"/>
    <property type="match status" value="1"/>
</dbReference>
<dbReference type="PANTHER" id="PTHR22916">
    <property type="entry name" value="GLYCOSYLTRANSFERASE"/>
    <property type="match status" value="1"/>
</dbReference>
<organism evidence="4 5">
    <name type="scientific">Parabacteroides distasonis</name>
    <dbReference type="NCBI Taxonomy" id="823"/>
    <lineage>
        <taxon>Bacteria</taxon>
        <taxon>Pseudomonadati</taxon>
        <taxon>Bacteroidota</taxon>
        <taxon>Bacteroidia</taxon>
        <taxon>Bacteroidales</taxon>
        <taxon>Tannerellaceae</taxon>
        <taxon>Parabacteroides</taxon>
    </lineage>
</organism>
<evidence type="ECO:0000256" key="2">
    <source>
        <dbReference type="ARBA" id="ARBA00022679"/>
    </source>
</evidence>
<dbReference type="Gene3D" id="3.90.550.10">
    <property type="entry name" value="Spore Coat Polysaccharide Biosynthesis Protein SpsA, Chain A"/>
    <property type="match status" value="1"/>
</dbReference>
<dbReference type="RefSeq" id="WP_057319994.1">
    <property type="nucleotide sequence ID" value="NZ_CYXP01000013.1"/>
</dbReference>
<feature type="domain" description="Glycosyltransferase 2-like" evidence="3">
    <location>
        <begin position="6"/>
        <end position="133"/>
    </location>
</feature>
<name>A0A173VZD5_PARDI</name>
<dbReference type="EMBL" id="CYXP01000013">
    <property type="protein sequence ID" value="CUN32899.1"/>
    <property type="molecule type" value="Genomic_DNA"/>
</dbReference>
<evidence type="ECO:0000313" key="5">
    <source>
        <dbReference type="Proteomes" id="UP000095591"/>
    </source>
</evidence>
<proteinExistence type="predicted"/>
<reference evidence="4 5" key="1">
    <citation type="submission" date="2015-09" db="EMBL/GenBank/DDBJ databases">
        <authorList>
            <consortium name="Pathogen Informatics"/>
        </authorList>
    </citation>
    <scope>NUCLEOTIDE SEQUENCE [LARGE SCALE GENOMIC DNA]</scope>
    <source>
        <strain evidence="4 5">2789STDY5608872</strain>
    </source>
</reference>
<protein>
    <submittedName>
        <fullName evidence="4">PGL/p-HBAD biosynthesis glycosyltransferase Rv2957/MT3031</fullName>
        <ecNumber evidence="4">2.4.1.-</ecNumber>
    </submittedName>
</protein>
<evidence type="ECO:0000313" key="4">
    <source>
        <dbReference type="EMBL" id="CUN32899.1"/>
    </source>
</evidence>
<gene>
    <name evidence="4" type="ORF">ERS852429_04183</name>
</gene>
<keyword evidence="2 4" id="KW-0808">Transferase</keyword>
<keyword evidence="1 4" id="KW-0328">Glycosyltransferase</keyword>
<dbReference type="AlphaFoldDB" id="A0A173VZD5"/>
<evidence type="ECO:0000259" key="3">
    <source>
        <dbReference type="Pfam" id="PF00535"/>
    </source>
</evidence>
<dbReference type="InterPro" id="IPR001173">
    <property type="entry name" value="Glyco_trans_2-like"/>
</dbReference>
<dbReference type="PANTHER" id="PTHR22916:SF51">
    <property type="entry name" value="GLYCOSYLTRANSFERASE EPSH-RELATED"/>
    <property type="match status" value="1"/>
</dbReference>
<dbReference type="Proteomes" id="UP000095591">
    <property type="component" value="Unassembled WGS sequence"/>
</dbReference>
<dbReference type="Pfam" id="PF00535">
    <property type="entry name" value="Glycos_transf_2"/>
    <property type="match status" value="1"/>
</dbReference>
<dbReference type="CDD" id="cd00761">
    <property type="entry name" value="Glyco_tranf_GTA_type"/>
    <property type="match status" value="1"/>
</dbReference>
<evidence type="ECO:0000256" key="1">
    <source>
        <dbReference type="ARBA" id="ARBA00022676"/>
    </source>
</evidence>
<accession>A0A173VZD5</accession>
<dbReference type="InterPro" id="IPR029044">
    <property type="entry name" value="Nucleotide-diphossugar_trans"/>
</dbReference>
<dbReference type="EC" id="2.4.1.-" evidence="4"/>